<comment type="caution">
    <text evidence="1">The sequence shown here is derived from an EMBL/GenBank/DDBJ whole genome shotgun (WGS) entry which is preliminary data.</text>
</comment>
<sequence length="150" mass="17049">MVPKFIGNAMKGGRYATDGVTTYYGDDLLESVNPWQVLTTTVGFTPAEVAERYAVNNRLKLKEKRITDRRKDIMREVGDAMRAGKPISPASVDKIRAFNREWPEYPITTASIRQSVQSRNRASQRNEFGVALNPKLNDRLRAERAPMVYN</sequence>
<name>A0A562NBF7_9RHOB</name>
<dbReference type="Proteomes" id="UP000316225">
    <property type="component" value="Unassembled WGS sequence"/>
</dbReference>
<keyword evidence="2" id="KW-1185">Reference proteome</keyword>
<protein>
    <submittedName>
        <fullName evidence="1">Uncharacterized protein</fullName>
    </submittedName>
</protein>
<gene>
    <name evidence="1" type="ORF">IQ24_03710</name>
</gene>
<accession>A0A562NBF7</accession>
<dbReference type="EMBL" id="VLKU01000015">
    <property type="protein sequence ID" value="TWI29231.1"/>
    <property type="molecule type" value="Genomic_DNA"/>
</dbReference>
<evidence type="ECO:0000313" key="1">
    <source>
        <dbReference type="EMBL" id="TWI29231.1"/>
    </source>
</evidence>
<dbReference type="AlphaFoldDB" id="A0A562NBF7"/>
<proteinExistence type="predicted"/>
<evidence type="ECO:0000313" key="2">
    <source>
        <dbReference type="Proteomes" id="UP000316225"/>
    </source>
</evidence>
<reference evidence="1 2" key="1">
    <citation type="journal article" date="2015" name="Stand. Genomic Sci.">
        <title>Genomic Encyclopedia of Bacterial and Archaeal Type Strains, Phase III: the genomes of soil and plant-associated and newly described type strains.</title>
        <authorList>
            <person name="Whitman W.B."/>
            <person name="Woyke T."/>
            <person name="Klenk H.P."/>
            <person name="Zhou Y."/>
            <person name="Lilburn T.G."/>
            <person name="Beck B.J."/>
            <person name="De Vos P."/>
            <person name="Vandamme P."/>
            <person name="Eisen J.A."/>
            <person name="Garrity G."/>
            <person name="Hugenholtz P."/>
            <person name="Kyrpides N.C."/>
        </authorList>
    </citation>
    <scope>NUCLEOTIDE SEQUENCE [LARGE SCALE GENOMIC DNA]</scope>
    <source>
        <strain evidence="1 2">CGMCC 1.5364</strain>
    </source>
</reference>
<organism evidence="1 2">
    <name type="scientific">Paracoccus sulfuroxidans</name>
    <dbReference type="NCBI Taxonomy" id="384678"/>
    <lineage>
        <taxon>Bacteria</taxon>
        <taxon>Pseudomonadati</taxon>
        <taxon>Pseudomonadota</taxon>
        <taxon>Alphaproteobacteria</taxon>
        <taxon>Rhodobacterales</taxon>
        <taxon>Paracoccaceae</taxon>
        <taxon>Paracoccus</taxon>
    </lineage>
</organism>